<proteinExistence type="predicted"/>
<dbReference type="EMBL" id="OAOP01000002">
    <property type="protein sequence ID" value="SNX68186.1"/>
    <property type="molecule type" value="Genomic_DNA"/>
</dbReference>
<accession>A0A285CMC1</accession>
<dbReference type="Proteomes" id="UP000219546">
    <property type="component" value="Unassembled WGS sequence"/>
</dbReference>
<organism evidence="1 2">
    <name type="scientific">Bacillus oleivorans</name>
    <dbReference type="NCBI Taxonomy" id="1448271"/>
    <lineage>
        <taxon>Bacteria</taxon>
        <taxon>Bacillati</taxon>
        <taxon>Bacillota</taxon>
        <taxon>Bacilli</taxon>
        <taxon>Bacillales</taxon>
        <taxon>Bacillaceae</taxon>
        <taxon>Bacillus</taxon>
    </lineage>
</organism>
<evidence type="ECO:0000313" key="1">
    <source>
        <dbReference type="EMBL" id="SNX68186.1"/>
    </source>
</evidence>
<dbReference type="Pfam" id="PF14179">
    <property type="entry name" value="YppG"/>
    <property type="match status" value="1"/>
</dbReference>
<protein>
    <submittedName>
        <fullName evidence="1">YppG-like protein</fullName>
    </submittedName>
</protein>
<dbReference type="InterPro" id="IPR025555">
    <property type="entry name" value="YppG"/>
</dbReference>
<gene>
    <name evidence="1" type="ORF">SAMN05877753_102395</name>
</gene>
<reference evidence="1 2" key="1">
    <citation type="submission" date="2017-08" db="EMBL/GenBank/DDBJ databases">
        <authorList>
            <person name="de Groot N.N."/>
        </authorList>
    </citation>
    <scope>NUCLEOTIDE SEQUENCE [LARGE SCALE GENOMIC DNA]</scope>
    <source>
        <strain evidence="1 2">JC228</strain>
    </source>
</reference>
<sequence>MKVIPQLYRHFPYINQPGYYPGHTQAPINSQYGNYPYPYMYNSSAIPIQTIQPAVQPNNLNGYQGAWPNPNSYSQQQSYANPSYQQQLSPNQLLQNPLQPHQHNINSLFQTQSSTNPFMNPYPKQQMLLKQKPGGSILNSFKSQDGSIDLNKMINTAGQMMHAVQQVSTMVKGLGSMFKV</sequence>
<name>A0A285CMC1_9BACI</name>
<dbReference type="AlphaFoldDB" id="A0A285CMC1"/>
<evidence type="ECO:0000313" key="2">
    <source>
        <dbReference type="Proteomes" id="UP000219546"/>
    </source>
</evidence>
<keyword evidence="2" id="KW-1185">Reference proteome</keyword>